<organism evidence="5 6">
    <name type="scientific">Aspergillus nanangensis</name>
    <dbReference type="NCBI Taxonomy" id="2582783"/>
    <lineage>
        <taxon>Eukaryota</taxon>
        <taxon>Fungi</taxon>
        <taxon>Dikarya</taxon>
        <taxon>Ascomycota</taxon>
        <taxon>Pezizomycotina</taxon>
        <taxon>Eurotiomycetes</taxon>
        <taxon>Eurotiomycetidae</taxon>
        <taxon>Eurotiales</taxon>
        <taxon>Aspergillaceae</taxon>
        <taxon>Aspergillus</taxon>
        <taxon>Aspergillus subgen. Circumdati</taxon>
    </lineage>
</organism>
<name>A0AAD4CUG5_ASPNN</name>
<accession>A0AAD4CUG5</accession>
<evidence type="ECO:0000313" key="5">
    <source>
        <dbReference type="EMBL" id="KAF9892920.1"/>
    </source>
</evidence>
<sequence>MYQHLILISCFLVESARAKDQWDEFTDNLATDLAPLISLFGERLTKQFLSESVDLLDNIIFALAPLGILTALVSVIRVRGGSSLRAFVGRAQEGPGEAENELLSCVSETTGELFNDNGISRIFGRPRILEVVIWEDYDDQIKQRTWKIGTLRDALREGSWSACQGNQIFDEKGSFPELDIPNLSLNKGIERRHRNWFYCAAVVGFVLQFGVIAYAAVTVFLYPKKFPKDGKPVDDYVFPLFLSGTLLLCTGMFLCAFIIKRSSSKYYLHAGKPSKLYWLQPGRQHGDQVFNAFLGCTEGPKSQATDNLKYIKTIRNQDYEKAPLLLTVCVTVLGFVAQFVGLRGLHATVILTQLGSTLVMSVVRTCLRTKRIGPQENRLSDTERQLVPYRKQELDCFAFHLEKAKSFSLVSGMKRTPSSSSSSSQSSLFSSNPSTDASINSIGLGTRLIQTRTRLAELTSATDEKSGLTWDDLPIRKIAVNLAEAIETTMNLISSWKDATSDNEGFEISLVCQSDYKSISPILETHTIILMRSDDTLRWRVNVHELEAVIGLWTWSLLNTDNNWLQDGLGRLVGFNDSEARTPETDLYFHKWIFRKTEAKMVSSKMISLPQQMFGFYSDEYPDNSEVLVMKTKNRVETMVAQDIFIQFIRSAFDGLEELGGELSIRPGSQNGLLAHSSRLDDLVACFESSYLGSMEDALLCIVPVLRQCDLLPELSSNSDNIKGRIERLICDTKWSEALSTVYWLCERCEGTEFERCAIDLGHLCRRALVHSDANVQSEGLRYTVLAMQGDPRTLFFKNSRNRRAANWMDSSDQSEFWRRFSRQLGWVAWHIAENNSNKRSMQAPLESLGINGASIPRSPVNNSPEEGQRGRQAVLEWLSSNDENLWREMGETEDQLALDWVCQDTHDMLLEWLIARWVGVDKQCPGTLFYIILWAAGRQQRAPIISLCRHGVSLEMQYPGNGLTAMIQSVANDDNMAVSVLLEAGAKVDGRSKGGVTPLMTASQSGNSDAVTLLLGYGADINAQDINGTTPLICSVSGAHFDLTQTLLQHGADVNMSSIDGETALISAVDGNDVGMVKLLLSWGADVNTPTISGTTALTMTVLKGYYDIMKILLDYRADVHGHPEGQRSALDWAREIDNVEGIQLLASFRSDPNC</sequence>
<dbReference type="Proteomes" id="UP001194746">
    <property type="component" value="Unassembled WGS sequence"/>
</dbReference>
<evidence type="ECO:0000256" key="1">
    <source>
        <dbReference type="PROSITE-ProRule" id="PRU00023"/>
    </source>
</evidence>
<evidence type="ECO:0000256" key="2">
    <source>
        <dbReference type="SAM" id="MobiDB-lite"/>
    </source>
</evidence>
<feature type="transmembrane region" description="Helical" evidence="3">
    <location>
        <begin position="236"/>
        <end position="259"/>
    </location>
</feature>
<dbReference type="PROSITE" id="PS50088">
    <property type="entry name" value="ANK_REPEAT"/>
    <property type="match status" value="4"/>
</dbReference>
<dbReference type="Pfam" id="PF12796">
    <property type="entry name" value="Ank_2"/>
    <property type="match status" value="1"/>
</dbReference>
<dbReference type="EMBL" id="VCAU01000010">
    <property type="protein sequence ID" value="KAF9892920.1"/>
    <property type="molecule type" value="Genomic_DNA"/>
</dbReference>
<dbReference type="InterPro" id="IPR036770">
    <property type="entry name" value="Ankyrin_rpt-contain_sf"/>
</dbReference>
<feature type="repeat" description="ANK" evidence="1">
    <location>
        <begin position="1061"/>
        <end position="1093"/>
    </location>
</feature>
<comment type="caution">
    <text evidence="5">The sequence shown here is derived from an EMBL/GenBank/DDBJ whole genome shotgun (WGS) entry which is preliminary data.</text>
</comment>
<evidence type="ECO:0000256" key="4">
    <source>
        <dbReference type="SAM" id="SignalP"/>
    </source>
</evidence>
<feature type="chain" id="PRO_5042052321" evidence="4">
    <location>
        <begin position="19"/>
        <end position="1156"/>
    </location>
</feature>
<dbReference type="SMART" id="SM00248">
    <property type="entry name" value="ANK"/>
    <property type="match status" value="6"/>
</dbReference>
<gene>
    <name evidence="5" type="ORF">FE257_000512</name>
</gene>
<keyword evidence="3" id="KW-1133">Transmembrane helix</keyword>
<dbReference type="PANTHER" id="PTHR22677:SF4">
    <property type="entry name" value="USHER SYNDROME TYPE-1G PROTEIN-LIKE PROTEIN"/>
    <property type="match status" value="1"/>
</dbReference>
<keyword evidence="4" id="KW-0732">Signal</keyword>
<keyword evidence="3" id="KW-0472">Membrane</keyword>
<feature type="transmembrane region" description="Helical" evidence="3">
    <location>
        <begin position="322"/>
        <end position="341"/>
    </location>
</feature>
<keyword evidence="6" id="KW-1185">Reference proteome</keyword>
<feature type="compositionally biased region" description="Low complexity" evidence="2">
    <location>
        <begin position="418"/>
        <end position="434"/>
    </location>
</feature>
<feature type="repeat" description="ANK" evidence="1">
    <location>
        <begin position="1094"/>
        <end position="1126"/>
    </location>
</feature>
<evidence type="ECO:0000313" key="6">
    <source>
        <dbReference type="Proteomes" id="UP001194746"/>
    </source>
</evidence>
<dbReference type="PANTHER" id="PTHR22677">
    <property type="entry name" value="ANKYRIN REPEAT DOMAIN-CONTAINING PROTEIN 60"/>
    <property type="match status" value="1"/>
</dbReference>
<dbReference type="PRINTS" id="PR01415">
    <property type="entry name" value="ANKYRIN"/>
</dbReference>
<feature type="repeat" description="ANK" evidence="1">
    <location>
        <begin position="995"/>
        <end position="1027"/>
    </location>
</feature>
<dbReference type="AlphaFoldDB" id="A0AAD4CUG5"/>
<reference evidence="5" key="2">
    <citation type="submission" date="2020-02" db="EMBL/GenBank/DDBJ databases">
        <authorList>
            <person name="Gilchrist C.L.M."/>
            <person name="Chooi Y.-H."/>
        </authorList>
    </citation>
    <scope>NUCLEOTIDE SEQUENCE</scope>
    <source>
        <strain evidence="5">MST-FP2251</strain>
    </source>
</reference>
<feature type="transmembrane region" description="Helical" evidence="3">
    <location>
        <begin position="196"/>
        <end position="216"/>
    </location>
</feature>
<dbReference type="InterPro" id="IPR002110">
    <property type="entry name" value="Ankyrin_rpt"/>
</dbReference>
<dbReference type="InterPro" id="IPR039323">
    <property type="entry name" value="ANKRD_45/46/60"/>
</dbReference>
<protein>
    <submittedName>
        <fullName evidence="5">Uncharacterized protein</fullName>
    </submittedName>
</protein>
<proteinExistence type="predicted"/>
<dbReference type="Gene3D" id="1.25.40.20">
    <property type="entry name" value="Ankyrin repeat-containing domain"/>
    <property type="match status" value="1"/>
</dbReference>
<dbReference type="PROSITE" id="PS50297">
    <property type="entry name" value="ANK_REP_REGION"/>
    <property type="match status" value="4"/>
</dbReference>
<keyword evidence="3" id="KW-0812">Transmembrane</keyword>
<feature type="signal peptide" evidence="4">
    <location>
        <begin position="1"/>
        <end position="18"/>
    </location>
</feature>
<reference evidence="5" key="1">
    <citation type="journal article" date="2019" name="Beilstein J. Org. Chem.">
        <title>Nanangenines: drimane sesquiterpenoids as the dominant metabolite cohort of a novel Australian fungus, Aspergillus nanangensis.</title>
        <authorList>
            <person name="Lacey H.J."/>
            <person name="Gilchrist C.L.M."/>
            <person name="Crombie A."/>
            <person name="Kalaitzis J.A."/>
            <person name="Vuong D."/>
            <person name="Rutledge P.J."/>
            <person name="Turner P."/>
            <person name="Pitt J.I."/>
            <person name="Lacey E."/>
            <person name="Chooi Y.H."/>
            <person name="Piggott A.M."/>
        </authorList>
    </citation>
    <scope>NUCLEOTIDE SEQUENCE</scope>
    <source>
        <strain evidence="5">MST-FP2251</strain>
    </source>
</reference>
<keyword evidence="1" id="KW-0040">ANK repeat</keyword>
<feature type="transmembrane region" description="Helical" evidence="3">
    <location>
        <begin position="59"/>
        <end position="78"/>
    </location>
</feature>
<evidence type="ECO:0000256" key="3">
    <source>
        <dbReference type="SAM" id="Phobius"/>
    </source>
</evidence>
<feature type="region of interest" description="Disordered" evidence="2">
    <location>
        <begin position="415"/>
        <end position="436"/>
    </location>
</feature>
<dbReference type="SUPFAM" id="SSF48403">
    <property type="entry name" value="Ankyrin repeat"/>
    <property type="match status" value="1"/>
</dbReference>
<feature type="repeat" description="ANK" evidence="1">
    <location>
        <begin position="1028"/>
        <end position="1060"/>
    </location>
</feature>